<dbReference type="PANTHER" id="PTHR35870:SF1">
    <property type="entry name" value="PROTEIN, PUTATIVE (AFU_ORTHOLOGUE AFUA_5G03330)-RELATED"/>
    <property type="match status" value="1"/>
</dbReference>
<dbReference type="HOGENOM" id="CLU_019145_1_0_1"/>
<reference evidence="3" key="2">
    <citation type="submission" date="2015-01" db="EMBL/GenBank/DDBJ databases">
        <title>Evolutionary Origins and Diversification of the Mycorrhizal Mutualists.</title>
        <authorList>
            <consortium name="DOE Joint Genome Institute"/>
            <consortium name="Mycorrhizal Genomics Consortium"/>
            <person name="Kohler A."/>
            <person name="Kuo A."/>
            <person name="Nagy L.G."/>
            <person name="Floudas D."/>
            <person name="Copeland A."/>
            <person name="Barry K.W."/>
            <person name="Cichocki N."/>
            <person name="Veneault-Fourrey C."/>
            <person name="LaButti K."/>
            <person name="Lindquist E.A."/>
            <person name="Lipzen A."/>
            <person name="Lundell T."/>
            <person name="Morin E."/>
            <person name="Murat C."/>
            <person name="Riley R."/>
            <person name="Ohm R."/>
            <person name="Sun H."/>
            <person name="Tunlid A."/>
            <person name="Henrissat B."/>
            <person name="Grigoriev I.V."/>
            <person name="Hibbett D.S."/>
            <person name="Martin F."/>
        </authorList>
    </citation>
    <scope>NUCLEOTIDE SEQUENCE [LARGE SCALE GENOMIC DNA]</scope>
    <source>
        <strain evidence="3">ATCC 200175</strain>
    </source>
</reference>
<organism evidence="2 3">
    <name type="scientific">Paxillus involutus ATCC 200175</name>
    <dbReference type="NCBI Taxonomy" id="664439"/>
    <lineage>
        <taxon>Eukaryota</taxon>
        <taxon>Fungi</taxon>
        <taxon>Dikarya</taxon>
        <taxon>Basidiomycota</taxon>
        <taxon>Agaricomycotina</taxon>
        <taxon>Agaricomycetes</taxon>
        <taxon>Agaricomycetidae</taxon>
        <taxon>Boletales</taxon>
        <taxon>Paxilineae</taxon>
        <taxon>Paxillaceae</taxon>
        <taxon>Paxillus</taxon>
    </lineage>
</organism>
<evidence type="ECO:0008006" key="4">
    <source>
        <dbReference type="Google" id="ProtNLM"/>
    </source>
</evidence>
<accession>A0A0C9TBR1</accession>
<dbReference type="Proteomes" id="UP000053647">
    <property type="component" value="Unassembled WGS sequence"/>
</dbReference>
<name>A0A0C9TBR1_PAXIN</name>
<evidence type="ECO:0000313" key="3">
    <source>
        <dbReference type="Proteomes" id="UP000053647"/>
    </source>
</evidence>
<sequence>MSSTGITYEQELFPAPSLPPSAFSPQRLPGASLESLAALQHVLKDNHRRHHIFLNHTRFHNHSTHRALAIYALGGSASLIKGYYEEDGKNQRPAFESPEPITEENFVEHLGDENFYQSYVTFFSKQIDEKGAAGTLEEFVFSEKYNFQNGRDVESQPEMLSRFVDGLLHPMIHAGYGVEFGLKGMLAEGLAMVAVEDVYERGFYPPSFFEPSATVEMNDTTNLLSSLALNAKPAAAAVPETRAVHAFDIVARMLKDDQLKPKGARTLMNQVTDTLAEYGTEIRRYAEQWTVDLRKPGEIERKMEELVWVSSVVYGVGGFDEEKGLRSDFFLMHMVTSSLFLPSLIAYLSPRSQVSLLRSYFTTVLTFWVARGRPALNLKAFMAAAPFEPTIPNAFVPKTPTEVTPNPFLPIVQSALAHPNDHFVKIQRTFAHFNTIYGLRPAGYFKGTELEGAELLDGSLFVRAAVLTANSMGWVREGQEAKMWDFEGFYDQWL</sequence>
<evidence type="ECO:0000256" key="1">
    <source>
        <dbReference type="ARBA" id="ARBA00023002"/>
    </source>
</evidence>
<dbReference type="Pfam" id="PF14027">
    <property type="entry name" value="Questin_oxidase"/>
    <property type="match status" value="1"/>
</dbReference>
<dbReference type="InterPro" id="IPR025337">
    <property type="entry name" value="Questin_oxidase-like"/>
</dbReference>
<gene>
    <name evidence="2" type="ORF">PAXINDRAFT_170906</name>
</gene>
<dbReference type="OrthoDB" id="10004862at2759"/>
<reference evidence="2 3" key="1">
    <citation type="submission" date="2014-06" db="EMBL/GenBank/DDBJ databases">
        <authorList>
            <consortium name="DOE Joint Genome Institute"/>
            <person name="Kuo A."/>
            <person name="Kohler A."/>
            <person name="Nagy L.G."/>
            <person name="Floudas D."/>
            <person name="Copeland A."/>
            <person name="Barry K.W."/>
            <person name="Cichocki N."/>
            <person name="Veneault-Fourrey C."/>
            <person name="LaButti K."/>
            <person name="Lindquist E.A."/>
            <person name="Lipzen A."/>
            <person name="Lundell T."/>
            <person name="Morin E."/>
            <person name="Murat C."/>
            <person name="Sun H."/>
            <person name="Tunlid A."/>
            <person name="Henrissat B."/>
            <person name="Grigoriev I.V."/>
            <person name="Hibbett D.S."/>
            <person name="Martin F."/>
            <person name="Nordberg H.P."/>
            <person name="Cantor M.N."/>
            <person name="Hua S.X."/>
        </authorList>
    </citation>
    <scope>NUCLEOTIDE SEQUENCE [LARGE SCALE GENOMIC DNA]</scope>
    <source>
        <strain evidence="2 3">ATCC 200175</strain>
    </source>
</reference>
<protein>
    <recommendedName>
        <fullName evidence="4">Oxidoreductase AflY</fullName>
    </recommendedName>
</protein>
<dbReference type="AlphaFoldDB" id="A0A0C9TBR1"/>
<keyword evidence="1" id="KW-0560">Oxidoreductase</keyword>
<evidence type="ECO:0000313" key="2">
    <source>
        <dbReference type="EMBL" id="KIJ13025.1"/>
    </source>
</evidence>
<proteinExistence type="predicted"/>
<dbReference type="GO" id="GO:0016491">
    <property type="term" value="F:oxidoreductase activity"/>
    <property type="evidence" value="ECO:0007669"/>
    <property type="project" value="UniProtKB-KW"/>
</dbReference>
<dbReference type="EMBL" id="KN819357">
    <property type="protein sequence ID" value="KIJ13025.1"/>
    <property type="molecule type" value="Genomic_DNA"/>
</dbReference>
<dbReference type="PANTHER" id="PTHR35870">
    <property type="entry name" value="PROTEIN, PUTATIVE (AFU_ORTHOLOGUE AFUA_5G03330)-RELATED"/>
    <property type="match status" value="1"/>
</dbReference>
<keyword evidence="3" id="KW-1185">Reference proteome</keyword>